<evidence type="ECO:0000259" key="1">
    <source>
        <dbReference type="Pfam" id="PF14523"/>
    </source>
</evidence>
<organism evidence="2 3">
    <name type="scientific">Reticulomyxa filosa</name>
    <dbReference type="NCBI Taxonomy" id="46433"/>
    <lineage>
        <taxon>Eukaryota</taxon>
        <taxon>Sar</taxon>
        <taxon>Rhizaria</taxon>
        <taxon>Retaria</taxon>
        <taxon>Foraminifera</taxon>
        <taxon>Monothalamids</taxon>
        <taxon>Reticulomyxidae</taxon>
        <taxon>Reticulomyxa</taxon>
    </lineage>
</organism>
<protein>
    <recommendedName>
        <fullName evidence="1">Syntaxin N-terminal domain-containing protein</fullName>
    </recommendedName>
</protein>
<sequence length="145" mass="16869">MDSLLPSDIYSTKTLEKELTKLARLNRTIGEYFKKLGTPKDTTKLRHEQQINLKKKCEQIKESVHEAITLSQRVNANLSDMMIDDNSLAAEKLKKSFGEEVLKLQKIVEQIQIKEQQFQPQVVADTPYNDSYNFFHVKQNKQINE</sequence>
<name>X6N7M1_RETFI</name>
<reference evidence="2 3" key="1">
    <citation type="journal article" date="2013" name="Curr. Biol.">
        <title>The Genome of the Foraminiferan Reticulomyxa filosa.</title>
        <authorList>
            <person name="Glockner G."/>
            <person name="Hulsmann N."/>
            <person name="Schleicher M."/>
            <person name="Noegel A.A."/>
            <person name="Eichinger L."/>
            <person name="Gallinger C."/>
            <person name="Pawlowski J."/>
            <person name="Sierra R."/>
            <person name="Euteneuer U."/>
            <person name="Pillet L."/>
            <person name="Moustafa A."/>
            <person name="Platzer M."/>
            <person name="Groth M."/>
            <person name="Szafranski K."/>
            <person name="Schliwa M."/>
        </authorList>
    </citation>
    <scope>NUCLEOTIDE SEQUENCE [LARGE SCALE GENOMIC DNA]</scope>
</reference>
<dbReference type="Proteomes" id="UP000023152">
    <property type="component" value="Unassembled WGS sequence"/>
</dbReference>
<dbReference type="GO" id="GO:0016020">
    <property type="term" value="C:membrane"/>
    <property type="evidence" value="ECO:0007669"/>
    <property type="project" value="InterPro"/>
</dbReference>
<evidence type="ECO:0000313" key="2">
    <source>
        <dbReference type="EMBL" id="ETO21754.1"/>
    </source>
</evidence>
<dbReference type="EMBL" id="ASPP01011328">
    <property type="protein sequence ID" value="ETO21754.1"/>
    <property type="molecule type" value="Genomic_DNA"/>
</dbReference>
<dbReference type="Pfam" id="PF14523">
    <property type="entry name" value="Syntaxin_2"/>
    <property type="match status" value="1"/>
</dbReference>
<comment type="caution">
    <text evidence="2">The sequence shown here is derived from an EMBL/GenBank/DDBJ whole genome shotgun (WGS) entry which is preliminary data.</text>
</comment>
<proteinExistence type="predicted"/>
<accession>X6N7M1</accession>
<feature type="domain" description="Syntaxin N-terminal" evidence="1">
    <location>
        <begin position="13"/>
        <end position="124"/>
    </location>
</feature>
<dbReference type="InterPro" id="IPR006011">
    <property type="entry name" value="Syntaxin_N"/>
</dbReference>
<dbReference type="AlphaFoldDB" id="X6N7M1"/>
<keyword evidence="3" id="KW-1185">Reference proteome</keyword>
<evidence type="ECO:0000313" key="3">
    <source>
        <dbReference type="Proteomes" id="UP000023152"/>
    </source>
</evidence>
<gene>
    <name evidence="2" type="ORF">RFI_15450</name>
</gene>